<name>A0AAD6D018_9EURO</name>
<dbReference type="CDD" id="cd00067">
    <property type="entry name" value="GAL4"/>
    <property type="match status" value="1"/>
</dbReference>
<accession>A0AAD6D018</accession>
<dbReference type="PROSITE" id="PS50048">
    <property type="entry name" value="ZN2_CY6_FUNGAL_2"/>
    <property type="match status" value="1"/>
</dbReference>
<keyword evidence="2" id="KW-0862">Zinc</keyword>
<feature type="domain" description="Zn(2)-C6 fungal-type" evidence="7">
    <location>
        <begin position="22"/>
        <end position="52"/>
    </location>
</feature>
<evidence type="ECO:0000256" key="3">
    <source>
        <dbReference type="ARBA" id="ARBA00023015"/>
    </source>
</evidence>
<evidence type="ECO:0000259" key="7">
    <source>
        <dbReference type="PROSITE" id="PS50048"/>
    </source>
</evidence>
<dbReference type="GO" id="GO:0003677">
    <property type="term" value="F:DNA binding"/>
    <property type="evidence" value="ECO:0007669"/>
    <property type="project" value="UniProtKB-KW"/>
</dbReference>
<reference evidence="8 9" key="1">
    <citation type="journal article" date="2023" name="IMA Fungus">
        <title>Comparative genomic study of the Penicillium genus elucidates a diverse pangenome and 15 lateral gene transfer events.</title>
        <authorList>
            <person name="Petersen C."/>
            <person name="Sorensen T."/>
            <person name="Nielsen M.R."/>
            <person name="Sondergaard T.E."/>
            <person name="Sorensen J.L."/>
            <person name="Fitzpatrick D.A."/>
            <person name="Frisvad J.C."/>
            <person name="Nielsen K.L."/>
        </authorList>
    </citation>
    <scope>NUCLEOTIDE SEQUENCE [LARGE SCALE GENOMIC DNA]</scope>
    <source>
        <strain evidence="8 9">IBT 35679</strain>
    </source>
</reference>
<evidence type="ECO:0000256" key="5">
    <source>
        <dbReference type="ARBA" id="ARBA00023163"/>
    </source>
</evidence>
<dbReference type="Pfam" id="PF11951">
    <property type="entry name" value="Fungal_trans_2"/>
    <property type="match status" value="1"/>
</dbReference>
<dbReference type="Gene3D" id="4.10.240.10">
    <property type="entry name" value="Zn(2)-C6 fungal-type DNA-binding domain"/>
    <property type="match status" value="1"/>
</dbReference>
<dbReference type="Pfam" id="PF00172">
    <property type="entry name" value="Zn_clus"/>
    <property type="match status" value="1"/>
</dbReference>
<dbReference type="InterPro" id="IPR021858">
    <property type="entry name" value="Fun_TF"/>
</dbReference>
<sequence>MAPSLNLAPKRNRESTSRVRTGCSTCKARRVKCDEAKPICRRCTTGGRKCEYTAHTAPPRNVVTVYLPPTQSQPVFFVNDRGLDFFHQKLAAKLDGQFTSHFWSKLVLQLSHSEPSIRHAISAISIIYQDVESSLRHPAGYISANPEAQKEWNKAMKSLSARIQAHPNSNLVPLTCCLMFTCIELLKGNVESSMLHVLSGFNILAALRPCSDAAPDPGSNLSSSDLKAIEDHIIPIFSRLNVLCSLAGRITPPIYAPTATEDFPQEDLAHSRQRLIEILDACIRFIGKVSIKAAMFQIDVDEFIEQIKLQTRLKTWRDGLDELLERMQAAGNPAKEDALNLLLVHYKVIYIWIRVCTAAGEMATDSYHADFEELVHYAEQVVKPGVGMATPQMLSFDIQILGPLYYTALKCRHPATRRRALEMLQLAPRREGLWNAHHAYVTAKRVIELEESDLNGQELPDETSRLYGLVLPDDESRIYNLSEMPFDFRKFDYGIVPSPAYPGMVEAVFHTKPWGPLGEWQTITEYIRL</sequence>
<keyword evidence="6" id="KW-0539">Nucleus</keyword>
<dbReference type="PANTHER" id="PTHR36206">
    <property type="entry name" value="ASPERCRYPTIN BIOSYNTHESIS CLUSTER-SPECIFIC TRANSCRIPTION REGULATOR ATNN-RELATED"/>
    <property type="match status" value="1"/>
</dbReference>
<dbReference type="EMBL" id="JAQIZZ010000003">
    <property type="protein sequence ID" value="KAJ5546546.1"/>
    <property type="molecule type" value="Genomic_DNA"/>
</dbReference>
<keyword evidence="4" id="KW-0238">DNA-binding</keyword>
<dbReference type="SUPFAM" id="SSF57701">
    <property type="entry name" value="Zn2/Cys6 DNA-binding domain"/>
    <property type="match status" value="1"/>
</dbReference>
<dbReference type="InterPro" id="IPR001138">
    <property type="entry name" value="Zn2Cys6_DnaBD"/>
</dbReference>
<dbReference type="PANTHER" id="PTHR36206:SF12">
    <property type="entry name" value="ASPERCRYPTIN BIOSYNTHESIS CLUSTER-SPECIFIC TRANSCRIPTION REGULATOR ATNN-RELATED"/>
    <property type="match status" value="1"/>
</dbReference>
<evidence type="ECO:0000313" key="8">
    <source>
        <dbReference type="EMBL" id="KAJ5546546.1"/>
    </source>
</evidence>
<dbReference type="GO" id="GO:0000981">
    <property type="term" value="F:DNA-binding transcription factor activity, RNA polymerase II-specific"/>
    <property type="evidence" value="ECO:0007669"/>
    <property type="project" value="InterPro"/>
</dbReference>
<evidence type="ECO:0000256" key="6">
    <source>
        <dbReference type="ARBA" id="ARBA00023242"/>
    </source>
</evidence>
<proteinExistence type="predicted"/>
<dbReference type="AlphaFoldDB" id="A0AAD6D018"/>
<protein>
    <recommendedName>
        <fullName evidence="7">Zn(2)-C6 fungal-type domain-containing protein</fullName>
    </recommendedName>
</protein>
<dbReference type="SMART" id="SM00066">
    <property type="entry name" value="GAL4"/>
    <property type="match status" value="1"/>
</dbReference>
<keyword evidence="5" id="KW-0804">Transcription</keyword>
<dbReference type="GO" id="GO:0008270">
    <property type="term" value="F:zinc ion binding"/>
    <property type="evidence" value="ECO:0007669"/>
    <property type="project" value="InterPro"/>
</dbReference>
<keyword evidence="3" id="KW-0805">Transcription regulation</keyword>
<dbReference type="Proteomes" id="UP001220324">
    <property type="component" value="Unassembled WGS sequence"/>
</dbReference>
<comment type="caution">
    <text evidence="8">The sequence shown here is derived from an EMBL/GenBank/DDBJ whole genome shotgun (WGS) entry which is preliminary data.</text>
</comment>
<evidence type="ECO:0000313" key="9">
    <source>
        <dbReference type="Proteomes" id="UP001220324"/>
    </source>
</evidence>
<evidence type="ECO:0000256" key="2">
    <source>
        <dbReference type="ARBA" id="ARBA00022833"/>
    </source>
</evidence>
<keyword evidence="1" id="KW-0479">Metal-binding</keyword>
<dbReference type="InterPro" id="IPR052360">
    <property type="entry name" value="Transcr_Regulatory_Proteins"/>
</dbReference>
<dbReference type="PROSITE" id="PS00463">
    <property type="entry name" value="ZN2_CY6_FUNGAL_1"/>
    <property type="match status" value="1"/>
</dbReference>
<keyword evidence="9" id="KW-1185">Reference proteome</keyword>
<organism evidence="8 9">
    <name type="scientific">Penicillium frequentans</name>
    <dbReference type="NCBI Taxonomy" id="3151616"/>
    <lineage>
        <taxon>Eukaryota</taxon>
        <taxon>Fungi</taxon>
        <taxon>Dikarya</taxon>
        <taxon>Ascomycota</taxon>
        <taxon>Pezizomycotina</taxon>
        <taxon>Eurotiomycetes</taxon>
        <taxon>Eurotiomycetidae</taxon>
        <taxon>Eurotiales</taxon>
        <taxon>Aspergillaceae</taxon>
        <taxon>Penicillium</taxon>
    </lineage>
</organism>
<evidence type="ECO:0000256" key="1">
    <source>
        <dbReference type="ARBA" id="ARBA00022723"/>
    </source>
</evidence>
<evidence type="ECO:0000256" key="4">
    <source>
        <dbReference type="ARBA" id="ARBA00023125"/>
    </source>
</evidence>
<dbReference type="InterPro" id="IPR036864">
    <property type="entry name" value="Zn2-C6_fun-type_DNA-bd_sf"/>
</dbReference>
<gene>
    <name evidence="8" type="ORF">N7494_004131</name>
</gene>